<comment type="caution">
    <text evidence="1">The sequence shown here is derived from an EMBL/GenBank/DDBJ whole genome shotgun (WGS) entry which is preliminary data.</text>
</comment>
<dbReference type="Proteomes" id="UP001254832">
    <property type="component" value="Unassembled WGS sequence"/>
</dbReference>
<gene>
    <name evidence="1" type="ORF">J2W91_004658</name>
</gene>
<dbReference type="SUPFAM" id="SSF55729">
    <property type="entry name" value="Acyl-CoA N-acyltransferases (Nat)"/>
    <property type="match status" value="1"/>
</dbReference>
<dbReference type="Gene3D" id="3.40.630.30">
    <property type="match status" value="1"/>
</dbReference>
<dbReference type="InterPro" id="IPR016181">
    <property type="entry name" value="Acyl_CoA_acyltransferase"/>
</dbReference>
<accession>A0AAP5H5E3</accession>
<evidence type="ECO:0000313" key="1">
    <source>
        <dbReference type="EMBL" id="MDR6726152.1"/>
    </source>
</evidence>
<dbReference type="EMBL" id="JAVDTR010000015">
    <property type="protein sequence ID" value="MDR6726152.1"/>
    <property type="molecule type" value="Genomic_DNA"/>
</dbReference>
<sequence length="51" mass="5536">MTKSCKAFIKYSFIGVHLAKVGIGISTNNIKSVAIPEHLGFTLEGILETTR</sequence>
<proteinExistence type="predicted"/>
<reference evidence="1" key="1">
    <citation type="submission" date="2023-07" db="EMBL/GenBank/DDBJ databases">
        <title>Sorghum-associated microbial communities from plants grown in Nebraska, USA.</title>
        <authorList>
            <person name="Schachtman D."/>
        </authorList>
    </citation>
    <scope>NUCLEOTIDE SEQUENCE</scope>
    <source>
        <strain evidence="1">BE80</strain>
    </source>
</reference>
<protein>
    <submittedName>
        <fullName evidence="1">RimJ/RimL family protein N-acetyltransferase</fullName>
    </submittedName>
</protein>
<organism evidence="1 2">
    <name type="scientific">Paenibacillus amylolyticus</name>
    <dbReference type="NCBI Taxonomy" id="1451"/>
    <lineage>
        <taxon>Bacteria</taxon>
        <taxon>Bacillati</taxon>
        <taxon>Bacillota</taxon>
        <taxon>Bacilli</taxon>
        <taxon>Bacillales</taxon>
        <taxon>Paenibacillaceae</taxon>
        <taxon>Paenibacillus</taxon>
    </lineage>
</organism>
<dbReference type="AlphaFoldDB" id="A0AAP5H5E3"/>
<name>A0AAP5H5E3_PAEAM</name>
<evidence type="ECO:0000313" key="2">
    <source>
        <dbReference type="Proteomes" id="UP001254832"/>
    </source>
</evidence>